<protein>
    <submittedName>
        <fullName evidence="5">Biotin-dependent carboxyltransferase</fullName>
    </submittedName>
</protein>
<dbReference type="EMBL" id="JAGIYQ010000017">
    <property type="protein sequence ID" value="MBP0726990.1"/>
    <property type="molecule type" value="Genomic_DNA"/>
</dbReference>
<evidence type="ECO:0000259" key="4">
    <source>
        <dbReference type="SMART" id="SM00797"/>
    </source>
</evidence>
<dbReference type="NCBIfam" id="TIGR00724">
    <property type="entry name" value="urea_amlyse_rel"/>
    <property type="match status" value="1"/>
</dbReference>
<dbReference type="PANTHER" id="PTHR43309:SF5">
    <property type="entry name" value="5-OXOPROLINASE SUBUNIT C"/>
    <property type="match status" value="1"/>
</dbReference>
<comment type="caution">
    <text evidence="5">The sequence shown here is derived from an EMBL/GenBank/DDBJ whole genome shotgun (WGS) entry which is preliminary data.</text>
</comment>
<dbReference type="InterPro" id="IPR029000">
    <property type="entry name" value="Cyclophilin-like_dom_sf"/>
</dbReference>
<dbReference type="Gene3D" id="2.40.100.10">
    <property type="entry name" value="Cyclophilin-like"/>
    <property type="match status" value="1"/>
</dbReference>
<reference evidence="5" key="1">
    <citation type="submission" date="2021-04" db="EMBL/GenBank/DDBJ databases">
        <title>Genome seq and assembly of Bacillus sp.</title>
        <authorList>
            <person name="Chhetri G."/>
        </authorList>
    </citation>
    <scope>NUCLEOTIDE SEQUENCE</scope>
    <source>
        <strain evidence="5">RG28</strain>
    </source>
</reference>
<dbReference type="InterPro" id="IPR052708">
    <property type="entry name" value="PxpC"/>
</dbReference>
<evidence type="ECO:0000256" key="2">
    <source>
        <dbReference type="ARBA" id="ARBA00022801"/>
    </source>
</evidence>
<evidence type="ECO:0000313" key="6">
    <source>
        <dbReference type="Proteomes" id="UP000682134"/>
    </source>
</evidence>
<dbReference type="AlphaFoldDB" id="A0A940NSG2"/>
<dbReference type="Pfam" id="PF02626">
    <property type="entry name" value="CT_A_B"/>
    <property type="match status" value="1"/>
</dbReference>
<dbReference type="Proteomes" id="UP000682134">
    <property type="component" value="Unassembled WGS sequence"/>
</dbReference>
<keyword evidence="3" id="KW-0067">ATP-binding</keyword>
<dbReference type="PANTHER" id="PTHR43309">
    <property type="entry name" value="5-OXOPROLINASE SUBUNIT C"/>
    <property type="match status" value="1"/>
</dbReference>
<gene>
    <name evidence="5" type="ORF">J5Y03_17670</name>
</gene>
<accession>A0A940NSG2</accession>
<evidence type="ECO:0000313" key="5">
    <source>
        <dbReference type="EMBL" id="MBP0726990.1"/>
    </source>
</evidence>
<keyword evidence="6" id="KW-1185">Reference proteome</keyword>
<dbReference type="RefSeq" id="WP_209407331.1">
    <property type="nucleotide sequence ID" value="NZ_JAGIYQ010000017.1"/>
</dbReference>
<dbReference type="InterPro" id="IPR003778">
    <property type="entry name" value="CT_A_B"/>
</dbReference>
<dbReference type="SMART" id="SM00797">
    <property type="entry name" value="AHS2"/>
    <property type="match status" value="1"/>
</dbReference>
<dbReference type="GO" id="GO:0005524">
    <property type="term" value="F:ATP binding"/>
    <property type="evidence" value="ECO:0007669"/>
    <property type="project" value="UniProtKB-KW"/>
</dbReference>
<evidence type="ECO:0000256" key="1">
    <source>
        <dbReference type="ARBA" id="ARBA00022741"/>
    </source>
</evidence>
<keyword evidence="1" id="KW-0547">Nucleotide-binding</keyword>
<name>A0A940NSG2_9BACI</name>
<dbReference type="SUPFAM" id="SSF50891">
    <property type="entry name" value="Cyclophilin-like"/>
    <property type="match status" value="1"/>
</dbReference>
<proteinExistence type="predicted"/>
<keyword evidence="2" id="KW-0378">Hydrolase</keyword>
<organism evidence="5 6">
    <name type="scientific">Gottfriedia endophytica</name>
    <dbReference type="NCBI Taxonomy" id="2820819"/>
    <lineage>
        <taxon>Bacteria</taxon>
        <taxon>Bacillati</taxon>
        <taxon>Bacillota</taxon>
        <taxon>Bacilli</taxon>
        <taxon>Bacillales</taxon>
        <taxon>Bacillaceae</taxon>
        <taxon>Gottfriedia</taxon>
    </lineage>
</organism>
<dbReference type="GO" id="GO:0016787">
    <property type="term" value="F:hydrolase activity"/>
    <property type="evidence" value="ECO:0007669"/>
    <property type="project" value="UniProtKB-KW"/>
</dbReference>
<evidence type="ECO:0000256" key="3">
    <source>
        <dbReference type="ARBA" id="ARBA00022840"/>
    </source>
</evidence>
<sequence length="314" mass="35020">MKFPLFQIEKDGLLLSLQDLGREGMRHQGIPCSGAMDSFSLRIGNILVGNHYSCAGLEVTMGGCILRVLKDTTIIVTGANLTPKLNNKDLPMWKTISLKKGDQIAFLGPKSGLRSYICVYGGFEEEFVLNSVSYYDKANLGRKLEKGSTIFAKLNSTNPKKIGLRSNLIPNYHKRVKVRVIQSPHINRFSQETIQFFFSTVFQVSSSDRMGMYLTNDLPVIQEDNSGMLSEGVTYGTIQILPNGSPIILLADAQTTGGYPTIGTVISVDLWKLAQIQTGGSIEFIPIDIYEAQRLFFEMEKKLRVIQIEYNNIM</sequence>
<feature type="domain" description="Carboxyltransferase" evidence="4">
    <location>
        <begin position="27"/>
        <end position="302"/>
    </location>
</feature>